<dbReference type="InterPro" id="IPR000225">
    <property type="entry name" value="Armadillo"/>
</dbReference>
<feature type="repeat" description="ARM" evidence="2">
    <location>
        <begin position="220"/>
        <end position="257"/>
    </location>
</feature>
<feature type="compositionally biased region" description="Low complexity" evidence="4">
    <location>
        <begin position="47"/>
        <end position="72"/>
    </location>
</feature>
<feature type="region of interest" description="Disordered" evidence="4">
    <location>
        <begin position="47"/>
        <end position="94"/>
    </location>
</feature>
<feature type="repeat" description="ARM" evidence="2">
    <location>
        <begin position="353"/>
        <end position="393"/>
    </location>
</feature>
<protein>
    <submittedName>
        <fullName evidence="6">Armadillo repeat containing 6</fullName>
    </submittedName>
</protein>
<dbReference type="PANTHER" id="PTHR22895">
    <property type="entry name" value="ARMADILLO REPEAT-CONTAINING PROTEIN 6"/>
    <property type="match status" value="1"/>
</dbReference>
<organism evidence="6 7">
    <name type="scientific">Seminavis robusta</name>
    <dbReference type="NCBI Taxonomy" id="568900"/>
    <lineage>
        <taxon>Eukaryota</taxon>
        <taxon>Sar</taxon>
        <taxon>Stramenopiles</taxon>
        <taxon>Ochrophyta</taxon>
        <taxon>Bacillariophyta</taxon>
        <taxon>Bacillariophyceae</taxon>
        <taxon>Bacillariophycidae</taxon>
        <taxon>Naviculales</taxon>
        <taxon>Naviculaceae</taxon>
        <taxon>Seminavis</taxon>
    </lineage>
</organism>
<dbReference type="PANTHER" id="PTHR22895:SF0">
    <property type="entry name" value="ARMADILLO REPEAT-CONTAINING PROTEIN 6"/>
    <property type="match status" value="1"/>
</dbReference>
<evidence type="ECO:0000256" key="2">
    <source>
        <dbReference type="PROSITE-ProRule" id="PRU00259"/>
    </source>
</evidence>
<dbReference type="SMART" id="SM00185">
    <property type="entry name" value="ARM"/>
    <property type="match status" value="6"/>
</dbReference>
<keyword evidence="3" id="KW-0175">Coiled coil</keyword>
<reference evidence="6" key="1">
    <citation type="submission" date="2020-06" db="EMBL/GenBank/DDBJ databases">
        <authorList>
            <consortium name="Plant Systems Biology data submission"/>
        </authorList>
    </citation>
    <scope>NUCLEOTIDE SEQUENCE</scope>
    <source>
        <strain evidence="6">D6</strain>
    </source>
</reference>
<dbReference type="PROSITE" id="PS50176">
    <property type="entry name" value="ARM_REPEAT"/>
    <property type="match status" value="3"/>
</dbReference>
<comment type="caution">
    <text evidence="6">The sequence shown here is derived from an EMBL/GenBank/DDBJ whole genome shotgun (WGS) entry which is preliminary data.</text>
</comment>
<feature type="domain" description="LRRK2 ARM repeat" evidence="5">
    <location>
        <begin position="268"/>
        <end position="431"/>
    </location>
</feature>
<proteinExistence type="predicted"/>
<dbReference type="InterPro" id="IPR056597">
    <property type="entry name" value="ARM_LRRK2"/>
</dbReference>
<evidence type="ECO:0000313" key="6">
    <source>
        <dbReference type="EMBL" id="CAB9517740.1"/>
    </source>
</evidence>
<sequence length="740" mass="79709">MTIPTEAPVGKDVGDDELSEMSLSYIEFEFPIERMIPTLFPYHDSAGGSLPPSSGSVITTTSTATSSRLSGSNGVSRRESDVQSSNTPLPVVQETEPVDGPLAMLEQHIKACDDQHRRRMEKLQREVDFLKNQEDQEKLQVPKELVLPLDWRKHPNSVPVDPIPEVGVPKIIANPLSELQWQISLLQRNPFPTRVIQMCHKWHSAAVDSAEFCSRVVLNGGIEALLDAMVLQKDVPEVQEAACRVLGALVYNHENHKEWLAESDGLAAILGAMRLHSKDADVQEAACGALHNFVFDHEPSQLLAAQSGAVTAVVNAMDAHCSDPGVQELGCAALANIACHTNPDILRSIVLQGGLGSVLSAMEEHVQDDGVQESACAALSNLIHHDASREEIMAGVQYKEISAVLGAMNHHASNVGVQGQACRAVLALAYNHDGNKVFLAENGALAAVCQALKSHPSDLELQQAAVDALAGIAHDLDFHKTLIAEADGIMAILASLSNKSHSADPGHVQCCLKALGILALHHPNNQRLVALSGGIPAVVTAMNDHMKQSCVQLHGCRLLECLTDCPDNRLAFTNSRGLDTVIKARLDFPNNYALHEAGFGVMRNLMPRYGRSMRKALNRVLMGDDFRQHEDGSLTQPISSGKPPEKKPPEMADDTYRFISLSQSIEGKYPPSKAPDVLSARLHIGVSARVDAAHGTGAVAASDEVVSEEAVSKEALPMVNDLDAGLFSDPSRPFATIITV</sequence>
<evidence type="ECO:0000256" key="1">
    <source>
        <dbReference type="ARBA" id="ARBA00022737"/>
    </source>
</evidence>
<accession>A0A9N8EC79</accession>
<name>A0A9N8EC79_9STRA</name>
<feature type="region of interest" description="Disordered" evidence="4">
    <location>
        <begin position="628"/>
        <end position="650"/>
    </location>
</feature>
<evidence type="ECO:0000259" key="5">
    <source>
        <dbReference type="Pfam" id="PF23744"/>
    </source>
</evidence>
<dbReference type="Pfam" id="PF23744">
    <property type="entry name" value="ARM_LRRK2"/>
    <property type="match status" value="1"/>
</dbReference>
<dbReference type="EMBL" id="CAICTM010000876">
    <property type="protein sequence ID" value="CAB9517740.1"/>
    <property type="molecule type" value="Genomic_DNA"/>
</dbReference>
<dbReference type="AlphaFoldDB" id="A0A9N8EC79"/>
<evidence type="ECO:0000256" key="4">
    <source>
        <dbReference type="SAM" id="MobiDB-lite"/>
    </source>
</evidence>
<dbReference type="Gene3D" id="1.25.10.10">
    <property type="entry name" value="Leucine-rich Repeat Variant"/>
    <property type="match status" value="2"/>
</dbReference>
<feature type="repeat" description="ARM" evidence="2">
    <location>
        <begin position="264"/>
        <end position="308"/>
    </location>
</feature>
<feature type="coiled-coil region" evidence="3">
    <location>
        <begin position="113"/>
        <end position="140"/>
    </location>
</feature>
<dbReference type="InterPro" id="IPR011989">
    <property type="entry name" value="ARM-like"/>
</dbReference>
<keyword evidence="1" id="KW-0677">Repeat</keyword>
<keyword evidence="7" id="KW-1185">Reference proteome</keyword>
<dbReference type="InterPro" id="IPR016024">
    <property type="entry name" value="ARM-type_fold"/>
</dbReference>
<dbReference type="SUPFAM" id="SSF48371">
    <property type="entry name" value="ARM repeat"/>
    <property type="match status" value="2"/>
</dbReference>
<dbReference type="OrthoDB" id="276558at2759"/>
<dbReference type="Proteomes" id="UP001153069">
    <property type="component" value="Unassembled WGS sequence"/>
</dbReference>
<gene>
    <name evidence="6" type="ORF">SEMRO_877_G214640.1</name>
</gene>
<evidence type="ECO:0000256" key="3">
    <source>
        <dbReference type="SAM" id="Coils"/>
    </source>
</evidence>
<evidence type="ECO:0000313" key="7">
    <source>
        <dbReference type="Proteomes" id="UP001153069"/>
    </source>
</evidence>